<keyword evidence="9" id="KW-1185">Reference proteome</keyword>
<dbReference type="SUPFAM" id="SSF50118">
    <property type="entry name" value="Cell growth inhibitor/plasmid maintenance toxic component"/>
    <property type="match status" value="1"/>
</dbReference>
<comment type="caution">
    <text evidence="8">The sequence shown here is derived from an EMBL/GenBank/DDBJ whole genome shotgun (WGS) entry which is preliminary data.</text>
</comment>
<accession>A0A7X1TL94</accession>
<protein>
    <recommendedName>
        <fullName evidence="2">Toxin CcdB</fullName>
    </recommendedName>
    <alternativeName>
        <fullName evidence="7">Cytotoxic protein CcdB</fullName>
    </alternativeName>
    <alternativeName>
        <fullName evidence="6">Protein LetD</fullName>
    </alternativeName>
</protein>
<dbReference type="GO" id="GO:0008657">
    <property type="term" value="F:DNA topoisomerase type II (double strand cut, ATP-hydrolyzing) inhibitor activity"/>
    <property type="evidence" value="ECO:0007669"/>
    <property type="project" value="InterPro"/>
</dbReference>
<dbReference type="EMBL" id="WHNP01000097">
    <property type="protein sequence ID" value="MPW23219.1"/>
    <property type="molecule type" value="Genomic_DNA"/>
</dbReference>
<organism evidence="8 9">
    <name type="scientific">Paraburkholderia franconis</name>
    <dbReference type="NCBI Taxonomy" id="2654983"/>
    <lineage>
        <taxon>Bacteria</taxon>
        <taxon>Pseudomonadati</taxon>
        <taxon>Pseudomonadota</taxon>
        <taxon>Betaproteobacteria</taxon>
        <taxon>Burkholderiales</taxon>
        <taxon>Burkholderiaceae</taxon>
        <taxon>Paraburkholderia</taxon>
    </lineage>
</organism>
<evidence type="ECO:0000256" key="5">
    <source>
        <dbReference type="ARBA" id="ARBA00023163"/>
    </source>
</evidence>
<evidence type="ECO:0000256" key="6">
    <source>
        <dbReference type="ARBA" id="ARBA00029628"/>
    </source>
</evidence>
<evidence type="ECO:0000313" key="9">
    <source>
        <dbReference type="Proteomes" id="UP000484381"/>
    </source>
</evidence>
<keyword evidence="5" id="KW-0804">Transcription</keyword>
<dbReference type="Gene3D" id="2.30.30.110">
    <property type="match status" value="1"/>
</dbReference>
<name>A0A7X1TL94_9BURK</name>
<reference evidence="8 9" key="1">
    <citation type="submission" date="2019-10" db="EMBL/GenBank/DDBJ databases">
        <title>Paraburkholderia sp. isolated from nodules of Mimosa pudica from Brazilian Atlantic Forest soils.</title>
        <authorList>
            <person name="Paulitsch F."/>
            <person name="Hungria M."/>
            <person name="Dall'Agnol R."/>
        </authorList>
    </citation>
    <scope>NUCLEOTIDE SEQUENCE [LARGE SCALE GENOMIC DNA]</scope>
    <source>
        <strain evidence="8 9">CNPSo 3157</strain>
    </source>
</reference>
<proteinExistence type="inferred from homology"/>
<dbReference type="Pfam" id="PF01845">
    <property type="entry name" value="CcdB"/>
    <property type="match status" value="1"/>
</dbReference>
<evidence type="ECO:0000256" key="4">
    <source>
        <dbReference type="ARBA" id="ARBA00023015"/>
    </source>
</evidence>
<gene>
    <name evidence="8" type="ORF">GCT13_42275</name>
</gene>
<evidence type="ECO:0000256" key="7">
    <source>
        <dbReference type="ARBA" id="ARBA00033135"/>
    </source>
</evidence>
<evidence type="ECO:0000256" key="1">
    <source>
        <dbReference type="ARBA" id="ARBA00005230"/>
    </source>
</evidence>
<keyword evidence="3" id="KW-0678">Repressor</keyword>
<dbReference type="Proteomes" id="UP000484381">
    <property type="component" value="Unassembled WGS sequence"/>
</dbReference>
<evidence type="ECO:0000256" key="2">
    <source>
        <dbReference type="ARBA" id="ARBA00015075"/>
    </source>
</evidence>
<dbReference type="InterPro" id="IPR002712">
    <property type="entry name" value="CcdB"/>
</dbReference>
<comment type="similarity">
    <text evidence="1">Belongs to the CcdB toxin family.</text>
</comment>
<evidence type="ECO:0000256" key="3">
    <source>
        <dbReference type="ARBA" id="ARBA00022491"/>
    </source>
</evidence>
<keyword evidence="4" id="KW-0805">Transcription regulation</keyword>
<dbReference type="GO" id="GO:0006276">
    <property type="term" value="P:plasmid maintenance"/>
    <property type="evidence" value="ECO:0007669"/>
    <property type="project" value="InterPro"/>
</dbReference>
<dbReference type="InterPro" id="IPR011067">
    <property type="entry name" value="Plasmid_toxin/cell-grow_inhib"/>
</dbReference>
<evidence type="ECO:0000313" key="8">
    <source>
        <dbReference type="EMBL" id="MPW23219.1"/>
    </source>
</evidence>
<sequence length="108" mass="11880">MMARFDLYNNPSSRSRVNSPFLLDVQSDHLGNLISRVVIPLTRVAGNYTASKVAQDLSPIIDIEGEQFVLETPLLGAFRTSDLGPAIGTLRDEQDRISAALDRLFGAY</sequence>
<dbReference type="AlphaFoldDB" id="A0A7X1TL94"/>